<keyword evidence="5" id="KW-0975">Bacterial flagellum</keyword>
<evidence type="ECO:0000313" key="9">
    <source>
        <dbReference type="EMBL" id="VAW48576.1"/>
    </source>
</evidence>
<dbReference type="InterPro" id="IPR053927">
    <property type="entry name" value="FlgK_helical"/>
</dbReference>
<dbReference type="InterPro" id="IPR001444">
    <property type="entry name" value="Flag_bb_rod_N"/>
</dbReference>
<sequence>MADMLTIGTAATNSFKRALDVTSQNVANVSTEGYSRQRAEIVSNTPNSVGLGFQGGGSRVETIERIHAGYLQSQMASSQSLVERYDTQVQLANQVEGIIASNDQGIQEFLQGYFDALQSLSNNPTSDTSRQMLIDEGKNLQSHIGNLTAVLDDTQYQLNSQIGGLADEINSRLETIQAVNIQVERANRVGQQAPNELLDQRDQAVLELSQYMDIKTFPQDSGRLDIHTANGRLPLLSDNTITRLETDRSPFGDDNRTEVYMSIGGQRQLIGNQITGGQLGGALDFRDNLLEKAKNDLGLTLNGLSASMNWQHYQGYDSNGDAGGNLFTPLSMNATNNTRNSGVETGTNILVSFNPNAGVSEPPYDGATALSSQPATFGDKETYLQNAFTEIGRFESRSYELRYNQATDEFDFFDFSTQNPLLDSSGNPVSLARGAVGNIEGMSFDLSGVTTAPDDRDSFLVKPHQAILTDFSQEMVETEKVATRGQSPIDTNADGSILDEVPASAAAGDNVNISNLAGLQSAKLLLADSSDVGSETLLGGYSKMATNVGMYVRGSEVQLTAQTNVFQQITDQRDSISGVSLDEEAANLMRYQQAYEAAAQIIATSQTIFQTILDAVRR</sequence>
<keyword evidence="9" id="KW-0282">Flagellum</keyword>
<dbReference type="InterPro" id="IPR002371">
    <property type="entry name" value="FlgK"/>
</dbReference>
<feature type="domain" description="Flagellar basal body rod protein N-terminal" evidence="6">
    <location>
        <begin position="8"/>
        <end position="34"/>
    </location>
</feature>
<evidence type="ECO:0000256" key="1">
    <source>
        <dbReference type="ARBA" id="ARBA00004365"/>
    </source>
</evidence>
<dbReference type="GO" id="GO:0044780">
    <property type="term" value="P:bacterial-type flagellum assembly"/>
    <property type="evidence" value="ECO:0007669"/>
    <property type="project" value="InterPro"/>
</dbReference>
<proteinExistence type="inferred from homology"/>
<keyword evidence="4" id="KW-0964">Secreted</keyword>
<evidence type="ECO:0000256" key="4">
    <source>
        <dbReference type="ARBA" id="ARBA00022525"/>
    </source>
</evidence>
<dbReference type="NCBIfam" id="TIGR02492">
    <property type="entry name" value="flgK_ends"/>
    <property type="match status" value="1"/>
</dbReference>
<dbReference type="PANTHER" id="PTHR30033">
    <property type="entry name" value="FLAGELLAR HOOK-ASSOCIATED PROTEIN 1"/>
    <property type="match status" value="1"/>
</dbReference>
<dbReference type="PRINTS" id="PR01005">
    <property type="entry name" value="FLGHOOKAP1"/>
</dbReference>
<evidence type="ECO:0000256" key="3">
    <source>
        <dbReference type="ARBA" id="ARBA00009677"/>
    </source>
</evidence>
<dbReference type="Pfam" id="PF00460">
    <property type="entry name" value="Flg_bb_rod"/>
    <property type="match status" value="1"/>
</dbReference>
<evidence type="ECO:0000259" key="6">
    <source>
        <dbReference type="Pfam" id="PF00460"/>
    </source>
</evidence>
<accession>A0A3B0WW54</accession>
<evidence type="ECO:0000259" key="8">
    <source>
        <dbReference type="Pfam" id="PF22638"/>
    </source>
</evidence>
<dbReference type="PANTHER" id="PTHR30033:SF1">
    <property type="entry name" value="FLAGELLAR HOOK-ASSOCIATED PROTEIN 1"/>
    <property type="match status" value="1"/>
</dbReference>
<dbReference type="Pfam" id="PF06429">
    <property type="entry name" value="Flg_bbr_C"/>
    <property type="match status" value="1"/>
</dbReference>
<reference evidence="9" key="1">
    <citation type="submission" date="2018-06" db="EMBL/GenBank/DDBJ databases">
        <authorList>
            <person name="Zhirakovskaya E."/>
        </authorList>
    </citation>
    <scope>NUCLEOTIDE SEQUENCE</scope>
</reference>
<name>A0A3B0WW54_9ZZZZ</name>
<dbReference type="InterPro" id="IPR010930">
    <property type="entry name" value="Flg_bb/hook_C_dom"/>
</dbReference>
<dbReference type="SUPFAM" id="SSF64518">
    <property type="entry name" value="Phase 1 flagellin"/>
    <property type="match status" value="1"/>
</dbReference>
<comment type="similarity">
    <text evidence="3">Belongs to the flagella basal body rod proteins family.</text>
</comment>
<dbReference type="GO" id="GO:0009424">
    <property type="term" value="C:bacterial-type flagellum hook"/>
    <property type="evidence" value="ECO:0007669"/>
    <property type="project" value="InterPro"/>
</dbReference>
<dbReference type="Pfam" id="PF22638">
    <property type="entry name" value="FlgK_D1"/>
    <property type="match status" value="1"/>
</dbReference>
<keyword evidence="9" id="KW-0969">Cilium</keyword>
<evidence type="ECO:0000256" key="2">
    <source>
        <dbReference type="ARBA" id="ARBA00004613"/>
    </source>
</evidence>
<comment type="subcellular location">
    <subcellularLocation>
        <location evidence="1">Bacterial flagellum</location>
    </subcellularLocation>
    <subcellularLocation>
        <location evidence="2">Secreted</location>
    </subcellularLocation>
</comment>
<organism evidence="9">
    <name type="scientific">hydrothermal vent metagenome</name>
    <dbReference type="NCBI Taxonomy" id="652676"/>
    <lineage>
        <taxon>unclassified sequences</taxon>
        <taxon>metagenomes</taxon>
        <taxon>ecological metagenomes</taxon>
    </lineage>
</organism>
<feature type="domain" description="Flagellar hook-associated protein FlgK helical" evidence="8">
    <location>
        <begin position="93"/>
        <end position="327"/>
    </location>
</feature>
<dbReference type="AlphaFoldDB" id="A0A3B0WW54"/>
<dbReference type="EMBL" id="UOFB01000276">
    <property type="protein sequence ID" value="VAW48576.1"/>
    <property type="molecule type" value="Genomic_DNA"/>
</dbReference>
<dbReference type="GO" id="GO:0005576">
    <property type="term" value="C:extracellular region"/>
    <property type="evidence" value="ECO:0007669"/>
    <property type="project" value="UniProtKB-SubCell"/>
</dbReference>
<dbReference type="GO" id="GO:0005198">
    <property type="term" value="F:structural molecule activity"/>
    <property type="evidence" value="ECO:0007669"/>
    <property type="project" value="InterPro"/>
</dbReference>
<evidence type="ECO:0000256" key="5">
    <source>
        <dbReference type="ARBA" id="ARBA00023143"/>
    </source>
</evidence>
<gene>
    <name evidence="9" type="ORF">MNBD_GAMMA04-769</name>
</gene>
<evidence type="ECO:0000259" key="7">
    <source>
        <dbReference type="Pfam" id="PF06429"/>
    </source>
</evidence>
<keyword evidence="9" id="KW-0966">Cell projection</keyword>
<feature type="domain" description="Flagellar basal-body/hook protein C-terminal" evidence="7">
    <location>
        <begin position="575"/>
        <end position="614"/>
    </location>
</feature>
<protein>
    <submittedName>
        <fullName evidence="9">Flagellar hook-associated protein FlgK</fullName>
    </submittedName>
</protein>